<gene>
    <name evidence="3" type="ORF">GKD88_03925</name>
    <name evidence="2" type="ORF">GKE08_05195</name>
</gene>
<dbReference type="RefSeq" id="WP_154238220.1">
    <property type="nucleotide sequence ID" value="NZ_CALJPI010000259.1"/>
</dbReference>
<protein>
    <submittedName>
        <fullName evidence="2">Uncharacterized protein</fullName>
    </submittedName>
</protein>
<accession>A0A6N7S4A4</accession>
<dbReference type="EMBL" id="WKPJ01000005">
    <property type="protein sequence ID" value="MSA88717.1"/>
    <property type="molecule type" value="Genomic_DNA"/>
</dbReference>
<comment type="caution">
    <text evidence="2">The sequence shown here is derived from an EMBL/GenBank/DDBJ whole genome shotgun (WGS) entry which is preliminary data.</text>
</comment>
<feature type="region of interest" description="Disordered" evidence="1">
    <location>
        <begin position="19"/>
        <end position="49"/>
    </location>
</feature>
<dbReference type="Proteomes" id="UP000480929">
    <property type="component" value="Unassembled WGS sequence"/>
</dbReference>
<dbReference type="Proteomes" id="UP000433575">
    <property type="component" value="Unassembled WGS sequence"/>
</dbReference>
<sequence length="245" mass="28831">MKLIIAFILILCTSCSNNTKVDSDQQSEKPDSTPNSGLIDKQNEENDNSTKVDEIQFNYKVEIDPIEFRQTHSEIIIEEVQKNVFKGQYDYIDSYYVNLNTYSEIRLVEDGDKNYYSEILNFKDASCTIGNCVYSFKDGLNHHSDCEKFWFFEDDKTAYITTLDRFNEFLRSYNQEYFENSVKYLLADNSSQMEDYDEIFTQEVIENCLNALVEYVDQNYDLDPSIQNDVFSEELIREYIAKISK</sequence>
<name>A0A6N7S4A4_9FIRM</name>
<dbReference type="EMBL" id="WKPI01000004">
    <property type="protein sequence ID" value="MSC32264.1"/>
    <property type="molecule type" value="Genomic_DNA"/>
</dbReference>
<evidence type="ECO:0000313" key="2">
    <source>
        <dbReference type="EMBL" id="MSA88717.1"/>
    </source>
</evidence>
<evidence type="ECO:0000313" key="3">
    <source>
        <dbReference type="EMBL" id="MSC32264.1"/>
    </source>
</evidence>
<organism evidence="2 4">
    <name type="scientific">Holdemania massiliensis</name>
    <dbReference type="NCBI Taxonomy" id="1468449"/>
    <lineage>
        <taxon>Bacteria</taxon>
        <taxon>Bacillati</taxon>
        <taxon>Bacillota</taxon>
        <taxon>Erysipelotrichia</taxon>
        <taxon>Erysipelotrichales</taxon>
        <taxon>Erysipelotrichaceae</taxon>
        <taxon>Holdemania</taxon>
    </lineage>
</organism>
<evidence type="ECO:0000313" key="5">
    <source>
        <dbReference type="Proteomes" id="UP000480929"/>
    </source>
</evidence>
<proteinExistence type="predicted"/>
<evidence type="ECO:0000256" key="1">
    <source>
        <dbReference type="SAM" id="MobiDB-lite"/>
    </source>
</evidence>
<dbReference type="AlphaFoldDB" id="A0A6N7S4A4"/>
<reference evidence="4 5" key="1">
    <citation type="journal article" date="2019" name="Nat. Med.">
        <title>A library of human gut bacterial isolates paired with longitudinal multiomics data enables mechanistic microbiome research.</title>
        <authorList>
            <person name="Poyet M."/>
            <person name="Groussin M."/>
            <person name="Gibbons S.M."/>
            <person name="Avila-Pacheco J."/>
            <person name="Jiang X."/>
            <person name="Kearney S.M."/>
            <person name="Perrotta A.R."/>
            <person name="Berdy B."/>
            <person name="Zhao S."/>
            <person name="Lieberman T.D."/>
            <person name="Swanson P.K."/>
            <person name="Smith M."/>
            <person name="Roesemann S."/>
            <person name="Alexander J.E."/>
            <person name="Rich S.A."/>
            <person name="Livny J."/>
            <person name="Vlamakis H."/>
            <person name="Clish C."/>
            <person name="Bullock K."/>
            <person name="Deik A."/>
            <person name="Scott J."/>
            <person name="Pierce K.A."/>
            <person name="Xavier R.J."/>
            <person name="Alm E.J."/>
        </authorList>
    </citation>
    <scope>NUCLEOTIDE SEQUENCE [LARGE SCALE GENOMIC DNA]</scope>
    <source>
        <strain evidence="2 4">BIOML-A4</strain>
        <strain evidence="3 5">BIOML-A5</strain>
    </source>
</reference>
<feature type="compositionally biased region" description="Basic and acidic residues" evidence="1">
    <location>
        <begin position="21"/>
        <end position="31"/>
    </location>
</feature>
<evidence type="ECO:0000313" key="4">
    <source>
        <dbReference type="Proteomes" id="UP000433575"/>
    </source>
</evidence>
<keyword evidence="5" id="KW-1185">Reference proteome</keyword>